<dbReference type="PANTHER" id="PTHR36110">
    <property type="entry name" value="RING-CLEAVING DIOXYGENASE MHQE-RELATED"/>
    <property type="match status" value="1"/>
</dbReference>
<dbReference type="Pfam" id="PF00903">
    <property type="entry name" value="Glyoxalase"/>
    <property type="match status" value="2"/>
</dbReference>
<dbReference type="CDD" id="cd08347">
    <property type="entry name" value="PcpA_C_like"/>
    <property type="match status" value="1"/>
</dbReference>
<dbReference type="InterPro" id="IPR037523">
    <property type="entry name" value="VOC_core"/>
</dbReference>
<proteinExistence type="predicted"/>
<dbReference type="RefSeq" id="WP_003325766.1">
    <property type="nucleotide sequence ID" value="NC_014639.1"/>
</dbReference>
<dbReference type="PANTHER" id="PTHR36110:SF2">
    <property type="entry name" value="RING-CLEAVING DIOXYGENASE MHQE-RELATED"/>
    <property type="match status" value="1"/>
</dbReference>
<dbReference type="SUPFAM" id="SSF54593">
    <property type="entry name" value="Glyoxalase/Bleomycin resistance protein/Dihydroxybiphenyl dioxygenase"/>
    <property type="match status" value="1"/>
</dbReference>
<dbReference type="InterPro" id="IPR052537">
    <property type="entry name" value="Extradiol_RC_dioxygenase"/>
</dbReference>
<evidence type="ECO:0000313" key="2">
    <source>
        <dbReference type="EMBL" id="ADP32628.1"/>
    </source>
</evidence>
<protein>
    <submittedName>
        <fullName evidence="2">Lyase/dioxygenase</fullName>
    </submittedName>
</protein>
<evidence type="ECO:0000259" key="1">
    <source>
        <dbReference type="PROSITE" id="PS51819"/>
    </source>
</evidence>
<dbReference type="PROSITE" id="PS51819">
    <property type="entry name" value="VOC"/>
    <property type="match status" value="2"/>
</dbReference>
<evidence type="ECO:0000313" key="3">
    <source>
        <dbReference type="Proteomes" id="UP000006867"/>
    </source>
</evidence>
<keyword evidence="3" id="KW-1185">Reference proteome</keyword>
<sequence length="307" mass="34633">MKTAGLHHVTAFAKDPQENLRFYTEVLGLRLVKKTVNFDDPGTYHFYFGNQNGEPGTIITFFPFQGSGGGTVGKGQAGRIYFSVPKGSFFFWKTRLEKNGLQVTEQTLLSEQILLFHDTEGLPLAIMEDAQSKKSEWTAEGITKNEAILGIKGALLYSYAPEATIQFLIEKFGYNKIQEEDQIVRLKSSADIGDIIDVHLRPEKRGSGGYGTVHHVAFRTTSEEQAKWKDVLLAERLSSSEILDREYFTSIYFRERGGILFEMATDDPGFMTDETFEELGTSLKLPEWLEKHRKQITDILPGIKGDI</sequence>
<dbReference type="Gene3D" id="3.10.180.10">
    <property type="entry name" value="2,3-Dihydroxybiphenyl 1,2-Dioxygenase, domain 1"/>
    <property type="match status" value="2"/>
</dbReference>
<feature type="domain" description="VOC" evidence="1">
    <location>
        <begin position="150"/>
        <end position="266"/>
    </location>
</feature>
<name>A0ABM5LXH4_BACA1</name>
<keyword evidence="2" id="KW-0456">Lyase</keyword>
<dbReference type="InterPro" id="IPR029068">
    <property type="entry name" value="Glyas_Bleomycin-R_OHBP_Dase"/>
</dbReference>
<gene>
    <name evidence="2" type="ordered locus">BATR1942_08475</name>
</gene>
<dbReference type="EMBL" id="CP002207">
    <property type="protein sequence ID" value="ADP32628.1"/>
    <property type="molecule type" value="Genomic_DNA"/>
</dbReference>
<dbReference type="GO" id="GO:0016829">
    <property type="term" value="F:lyase activity"/>
    <property type="evidence" value="ECO:0007669"/>
    <property type="project" value="UniProtKB-KW"/>
</dbReference>
<feature type="domain" description="VOC" evidence="1">
    <location>
        <begin position="5"/>
        <end position="129"/>
    </location>
</feature>
<organism evidence="2 3">
    <name type="scientific">Bacillus atrophaeus (strain 1942)</name>
    <dbReference type="NCBI Taxonomy" id="720555"/>
    <lineage>
        <taxon>Bacteria</taxon>
        <taxon>Bacillati</taxon>
        <taxon>Bacillota</taxon>
        <taxon>Bacilli</taxon>
        <taxon>Bacillales</taxon>
        <taxon>Bacillaceae</taxon>
        <taxon>Bacillus</taxon>
    </lineage>
</organism>
<dbReference type="InterPro" id="IPR004360">
    <property type="entry name" value="Glyas_Fos-R_dOase_dom"/>
</dbReference>
<dbReference type="Proteomes" id="UP000006867">
    <property type="component" value="Chromosome"/>
</dbReference>
<accession>A0ABM5LXH4</accession>
<reference evidence="2 3" key="1">
    <citation type="journal article" date="2011" name="Front. Microbiol.">
        <title>Genomic signatures of strain selection and enhancement in Bacillus atrophaeus var. globigii, a historical biowarfare simulant.</title>
        <authorList>
            <person name="Gibbons H.S."/>
            <person name="Broomall S.M."/>
            <person name="McNew L.A."/>
            <person name="Daligault H."/>
            <person name="Chapman C."/>
            <person name="Bruce D."/>
            <person name="Karavis M."/>
            <person name="Krepps M."/>
            <person name="McGregor P.A."/>
            <person name="Hong C."/>
            <person name="Park K.H."/>
            <person name="Akmal A."/>
            <person name="Feldman A."/>
            <person name="Lin J.S."/>
            <person name="Chang W.E."/>
            <person name="Higgs B.W."/>
            <person name="Demirev P."/>
            <person name="Lindquist J."/>
            <person name="Liem A."/>
            <person name="Fochler E."/>
            <person name="Read T.D."/>
            <person name="Tapia R."/>
            <person name="Johnson S."/>
            <person name="Bishop-Lilly K.A."/>
            <person name="Detter C."/>
            <person name="Han C."/>
            <person name="Sozhamannan S."/>
            <person name="Rosenzweig C.N."/>
            <person name="Skowronski E.W."/>
        </authorList>
    </citation>
    <scope>NUCLEOTIDE SEQUENCE [LARGE SCALE GENOMIC DNA]</scope>
    <source>
        <strain evidence="2 3">1942</strain>
    </source>
</reference>